<feature type="transmembrane region" description="Helical" evidence="1">
    <location>
        <begin position="7"/>
        <end position="23"/>
    </location>
</feature>
<name>A0A1G9YHF3_9BACI</name>
<keyword evidence="1" id="KW-0472">Membrane</keyword>
<dbReference type="EMBL" id="FNIG01000002">
    <property type="protein sequence ID" value="SDN08362.1"/>
    <property type="molecule type" value="Genomic_DNA"/>
</dbReference>
<feature type="transmembrane region" description="Helical" evidence="1">
    <location>
        <begin position="175"/>
        <end position="195"/>
    </location>
</feature>
<dbReference type="Pfam" id="PF02517">
    <property type="entry name" value="Rce1-like"/>
    <property type="match status" value="1"/>
</dbReference>
<gene>
    <name evidence="3" type="ORF">SAMN05216498_1399</name>
</gene>
<dbReference type="PROSITE" id="PS51257">
    <property type="entry name" value="PROKAR_LIPOPROTEIN"/>
    <property type="match status" value="1"/>
</dbReference>
<feature type="transmembrane region" description="Helical" evidence="1">
    <location>
        <begin position="112"/>
        <end position="131"/>
    </location>
</feature>
<protein>
    <submittedName>
        <fullName evidence="3">CAAX protease self-immunity</fullName>
    </submittedName>
</protein>
<dbReference type="STRING" id="237069.SAMN05216498_1399"/>
<dbReference type="InterPro" id="IPR003675">
    <property type="entry name" value="Rce1/LyrA-like_dom"/>
</dbReference>
<feature type="transmembrane region" description="Helical" evidence="1">
    <location>
        <begin position="29"/>
        <end position="50"/>
    </location>
</feature>
<dbReference type="Proteomes" id="UP000199334">
    <property type="component" value="Unassembled WGS sequence"/>
</dbReference>
<dbReference type="AlphaFoldDB" id="A0A1G9YHF3"/>
<keyword evidence="1" id="KW-0812">Transmembrane</keyword>
<keyword evidence="4" id="KW-1185">Reference proteome</keyword>
<dbReference type="GO" id="GO:0006508">
    <property type="term" value="P:proteolysis"/>
    <property type="evidence" value="ECO:0007669"/>
    <property type="project" value="UniProtKB-KW"/>
</dbReference>
<dbReference type="GO" id="GO:0004175">
    <property type="term" value="F:endopeptidase activity"/>
    <property type="evidence" value="ECO:0007669"/>
    <property type="project" value="UniProtKB-ARBA"/>
</dbReference>
<feature type="transmembrane region" description="Helical" evidence="1">
    <location>
        <begin position="71"/>
        <end position="92"/>
    </location>
</feature>
<organism evidence="3 4">
    <name type="scientific">Tenuibacillus multivorans</name>
    <dbReference type="NCBI Taxonomy" id="237069"/>
    <lineage>
        <taxon>Bacteria</taxon>
        <taxon>Bacillati</taxon>
        <taxon>Bacillota</taxon>
        <taxon>Bacilli</taxon>
        <taxon>Bacillales</taxon>
        <taxon>Bacillaceae</taxon>
        <taxon>Tenuibacillus</taxon>
    </lineage>
</organism>
<evidence type="ECO:0000256" key="1">
    <source>
        <dbReference type="SAM" id="Phobius"/>
    </source>
</evidence>
<dbReference type="OrthoDB" id="449657at2"/>
<feature type="transmembrane region" description="Helical" evidence="1">
    <location>
        <begin position="207"/>
        <end position="225"/>
    </location>
</feature>
<dbReference type="RefSeq" id="WP_093855881.1">
    <property type="nucleotide sequence ID" value="NZ_BJVZ01000027.1"/>
</dbReference>
<evidence type="ECO:0000313" key="3">
    <source>
        <dbReference type="EMBL" id="SDN08362.1"/>
    </source>
</evidence>
<feature type="transmembrane region" description="Helical" evidence="1">
    <location>
        <begin position="151"/>
        <end position="169"/>
    </location>
</feature>
<proteinExistence type="predicted"/>
<feature type="domain" description="CAAX prenyl protease 2/Lysostaphin resistance protein A-like" evidence="2">
    <location>
        <begin position="117"/>
        <end position="214"/>
    </location>
</feature>
<reference evidence="3 4" key="1">
    <citation type="submission" date="2016-10" db="EMBL/GenBank/DDBJ databases">
        <authorList>
            <person name="de Groot N.N."/>
        </authorList>
    </citation>
    <scope>NUCLEOTIDE SEQUENCE [LARGE SCALE GENOMIC DNA]</scope>
    <source>
        <strain evidence="3 4">CGMCC 1.3442</strain>
    </source>
</reference>
<evidence type="ECO:0000259" key="2">
    <source>
        <dbReference type="Pfam" id="PF02517"/>
    </source>
</evidence>
<keyword evidence="1" id="KW-1133">Transmembrane helix</keyword>
<dbReference type="GO" id="GO:0080120">
    <property type="term" value="P:CAAX-box protein maturation"/>
    <property type="evidence" value="ECO:0007669"/>
    <property type="project" value="UniProtKB-ARBA"/>
</dbReference>
<evidence type="ECO:0000313" key="4">
    <source>
        <dbReference type="Proteomes" id="UP000199334"/>
    </source>
</evidence>
<accession>A0A1G9YHF3</accession>
<sequence length="227" mass="26511">MNRKHITNIIVLTVVSCLMLYVIEQVLLASYIVKTGSKIVLFLLIPLWYIKIVLKEPIWHSLRLNHIDKRRLAYGFSLGIVSMVIIILAYVILQDFIQAETIILDLRERLNITFETYIFIALYITFGNSLLEEFYFRGFIFLKFYQSDYKLLGYIFSSGLFAVYHVAIFATWFDIWLIGLALIGLFTVGIVFCWLNTKTNNFLNSWILHICADIAVVSIGFYLFWTL</sequence>
<keyword evidence="3" id="KW-0378">Hydrolase</keyword>
<keyword evidence="3" id="KW-0645">Protease</keyword>